<dbReference type="AlphaFoldDB" id="D5SLP5"/>
<dbReference type="InterPro" id="IPR009057">
    <property type="entry name" value="Homeodomain-like_sf"/>
</dbReference>
<keyword evidence="2" id="KW-0238">DNA-binding</keyword>
<dbReference type="GO" id="GO:0043565">
    <property type="term" value="F:sequence-specific DNA binding"/>
    <property type="evidence" value="ECO:0007669"/>
    <property type="project" value="InterPro"/>
</dbReference>
<dbReference type="PROSITE" id="PS00041">
    <property type="entry name" value="HTH_ARAC_FAMILY_1"/>
    <property type="match status" value="1"/>
</dbReference>
<evidence type="ECO:0000256" key="2">
    <source>
        <dbReference type="ARBA" id="ARBA00023125"/>
    </source>
</evidence>
<gene>
    <name evidence="5" type="ORF">SCLAV_p1354</name>
</gene>
<accession>D5SLP5</accession>
<geneLocation type="plasmid" evidence="5 6">
    <name>pSCL4</name>
</geneLocation>
<sequence>MRQEAGKLTQERFMQTTAERAVTRVISSMYENLGEEITIDDMAETAMFSKFHFTRMFKNMTGTSPGRFLSALRLQEAKRLLVSTELNIADISNIVGYQSVGTFSSRFKSSVGLAPTTYRQLGGYTPRINMAGTGPGRTRSALLRGTVRASEGTAPGPVFIGLFAGCIPQGQPSRCAVLDRPGPYVLEDVPYGTWHVLVQSVPYGMEEVDGAESDTAPSIGAYGPVTVNADTVAKPADIDLRPMGTLDPPVLLALLDMRMAALEAIAG</sequence>
<dbReference type="Proteomes" id="UP000002357">
    <property type="component" value="Plasmid pSCL4"/>
</dbReference>
<name>D5SLP5_STRCL</name>
<organism evidence="5 6">
    <name type="scientific">Streptomyces clavuligerus</name>
    <dbReference type="NCBI Taxonomy" id="1901"/>
    <lineage>
        <taxon>Bacteria</taxon>
        <taxon>Bacillati</taxon>
        <taxon>Actinomycetota</taxon>
        <taxon>Actinomycetes</taxon>
        <taxon>Kitasatosporales</taxon>
        <taxon>Streptomycetaceae</taxon>
        <taxon>Streptomyces</taxon>
    </lineage>
</organism>
<dbReference type="InterPro" id="IPR018062">
    <property type="entry name" value="HTH_AraC-typ_CS"/>
</dbReference>
<dbReference type="InterPro" id="IPR018060">
    <property type="entry name" value="HTH_AraC"/>
</dbReference>
<dbReference type="PANTHER" id="PTHR43280">
    <property type="entry name" value="ARAC-FAMILY TRANSCRIPTIONAL REGULATOR"/>
    <property type="match status" value="1"/>
</dbReference>
<dbReference type="Pfam" id="PF12833">
    <property type="entry name" value="HTH_18"/>
    <property type="match status" value="1"/>
</dbReference>
<keyword evidence="1" id="KW-0805">Transcription regulation</keyword>
<evidence type="ECO:0000313" key="6">
    <source>
        <dbReference type="Proteomes" id="UP000002357"/>
    </source>
</evidence>
<dbReference type="PANTHER" id="PTHR43280:SF2">
    <property type="entry name" value="HTH-TYPE TRANSCRIPTIONAL REGULATOR EXSA"/>
    <property type="match status" value="1"/>
</dbReference>
<reference evidence="5 6" key="1">
    <citation type="journal article" date="2010" name="Genome Biol. Evol.">
        <title>The sequence of a 1.8-mb bacterial linear plasmid reveals a rich evolutionary reservoir of secondary metabolic pathways.</title>
        <authorList>
            <person name="Medema M.H."/>
            <person name="Trefzer A."/>
            <person name="Kovalchuk A."/>
            <person name="van den Berg M."/>
            <person name="Mueller U."/>
            <person name="Heijne W."/>
            <person name="Wu L."/>
            <person name="Alam M.T."/>
            <person name="Ronning C.M."/>
            <person name="Nierman W.C."/>
            <person name="Bovenberg R.A.L."/>
            <person name="Breitling R."/>
            <person name="Takano E."/>
        </authorList>
    </citation>
    <scope>NUCLEOTIDE SEQUENCE [LARGE SCALE GENOMIC DNA]</scope>
    <source>
        <strain evidence="6">ATCC 27064 / DSM 738 / JCM 4710 / NBRC 13307 / NCIMB 12785 / NRRL 3585 / VKM Ac-602</strain>
        <plasmid evidence="5">pSCL4</plasmid>
    </source>
</reference>
<evidence type="ECO:0000256" key="3">
    <source>
        <dbReference type="ARBA" id="ARBA00023163"/>
    </source>
</evidence>
<dbReference type="RefSeq" id="WP_003963651.1">
    <property type="nucleotide sequence ID" value="NZ_CM000914.1"/>
</dbReference>
<dbReference type="eggNOG" id="COG2207">
    <property type="taxonomic scope" value="Bacteria"/>
</dbReference>
<keyword evidence="6" id="KW-1185">Reference proteome</keyword>
<keyword evidence="3" id="KW-0804">Transcription</keyword>
<dbReference type="PROSITE" id="PS01124">
    <property type="entry name" value="HTH_ARAC_FAMILY_2"/>
    <property type="match status" value="1"/>
</dbReference>
<evidence type="ECO:0000256" key="1">
    <source>
        <dbReference type="ARBA" id="ARBA00023015"/>
    </source>
</evidence>
<evidence type="ECO:0000259" key="4">
    <source>
        <dbReference type="PROSITE" id="PS01124"/>
    </source>
</evidence>
<dbReference type="GO" id="GO:0003700">
    <property type="term" value="F:DNA-binding transcription factor activity"/>
    <property type="evidence" value="ECO:0007669"/>
    <property type="project" value="InterPro"/>
</dbReference>
<dbReference type="SUPFAM" id="SSF46689">
    <property type="entry name" value="Homeodomain-like"/>
    <property type="match status" value="2"/>
</dbReference>
<dbReference type="Gene3D" id="1.10.10.60">
    <property type="entry name" value="Homeodomain-like"/>
    <property type="match status" value="2"/>
</dbReference>
<dbReference type="SMART" id="SM00342">
    <property type="entry name" value="HTH_ARAC"/>
    <property type="match status" value="1"/>
</dbReference>
<evidence type="ECO:0000313" key="5">
    <source>
        <dbReference type="EMBL" id="EFG04838.2"/>
    </source>
</evidence>
<keyword evidence="5" id="KW-0614">Plasmid</keyword>
<feature type="domain" description="HTH araC/xylS-type" evidence="4">
    <location>
        <begin position="23"/>
        <end position="121"/>
    </location>
</feature>
<dbReference type="EMBL" id="CM000914">
    <property type="protein sequence ID" value="EFG04838.2"/>
    <property type="molecule type" value="Genomic_DNA"/>
</dbReference>
<proteinExistence type="predicted"/>
<protein>
    <submittedName>
        <fullName evidence="5">AraC family transcriptional regulator</fullName>
    </submittedName>
</protein>